<dbReference type="OrthoDB" id="8564037at2"/>
<reference evidence="3 4" key="1">
    <citation type="submission" date="2018-10" db="EMBL/GenBank/DDBJ databases">
        <title>Genomic Encyclopedia of Type Strains, Phase IV (KMG-IV): sequencing the most valuable type-strain genomes for metagenomic binning, comparative biology and taxonomic classification.</title>
        <authorList>
            <person name="Goeker M."/>
        </authorList>
    </citation>
    <scope>NUCLEOTIDE SEQUENCE [LARGE SCALE GENOMIC DNA]</scope>
    <source>
        <strain evidence="3 4">DSM 25080</strain>
    </source>
</reference>
<feature type="transmembrane region" description="Helical" evidence="1">
    <location>
        <begin position="7"/>
        <end position="27"/>
    </location>
</feature>
<evidence type="ECO:0000259" key="2">
    <source>
        <dbReference type="Pfam" id="PF04892"/>
    </source>
</evidence>
<proteinExistence type="predicted"/>
<dbReference type="NCBIfam" id="NF037970">
    <property type="entry name" value="vanZ_1"/>
    <property type="match status" value="1"/>
</dbReference>
<dbReference type="Proteomes" id="UP000267187">
    <property type="component" value="Unassembled WGS sequence"/>
</dbReference>
<dbReference type="InterPro" id="IPR006976">
    <property type="entry name" value="VanZ-like"/>
</dbReference>
<dbReference type="Pfam" id="PF04892">
    <property type="entry name" value="VanZ"/>
    <property type="match status" value="1"/>
</dbReference>
<feature type="transmembrane region" description="Helical" evidence="1">
    <location>
        <begin position="93"/>
        <end position="110"/>
    </location>
</feature>
<comment type="caution">
    <text evidence="3">The sequence shown here is derived from an EMBL/GenBank/DDBJ whole genome shotgun (WGS) entry which is preliminary data.</text>
</comment>
<feature type="domain" description="VanZ-like" evidence="2">
    <location>
        <begin position="9"/>
        <end position="108"/>
    </location>
</feature>
<sequence>MSLLKRYWKGLAWFSALFVIIVCSIPAPQVLDVQHIDKLEHAVAFGGICGLFFFAYPNKRFMVYLGSFLLGLAVELLQAVIPWRSAEMLDLTADGVGVILAIIVIELFLVPRMRKRGLMK</sequence>
<protein>
    <submittedName>
        <fullName evidence="3">VanZ like protein</fullName>
    </submittedName>
</protein>
<accession>A0A3M0ABQ2</accession>
<gene>
    <name evidence="3" type="ORF">DFR27_0279</name>
</gene>
<evidence type="ECO:0000256" key="1">
    <source>
        <dbReference type="SAM" id="Phobius"/>
    </source>
</evidence>
<dbReference type="PANTHER" id="PTHR28008">
    <property type="entry name" value="DOMAIN PROTEIN, PUTATIVE (AFU_ORTHOLOGUE AFUA_3G10980)-RELATED"/>
    <property type="match status" value="1"/>
</dbReference>
<keyword evidence="1" id="KW-0812">Transmembrane</keyword>
<name>A0A3M0ABQ2_9GAMM</name>
<dbReference type="PANTHER" id="PTHR28008:SF1">
    <property type="entry name" value="DOMAIN PROTEIN, PUTATIVE (AFU_ORTHOLOGUE AFUA_3G10980)-RELATED"/>
    <property type="match status" value="1"/>
</dbReference>
<evidence type="ECO:0000313" key="4">
    <source>
        <dbReference type="Proteomes" id="UP000267187"/>
    </source>
</evidence>
<dbReference type="EMBL" id="REFJ01000001">
    <property type="protein sequence ID" value="RMA82330.1"/>
    <property type="molecule type" value="Genomic_DNA"/>
</dbReference>
<feature type="transmembrane region" description="Helical" evidence="1">
    <location>
        <begin position="39"/>
        <end position="56"/>
    </location>
</feature>
<keyword evidence="1" id="KW-0472">Membrane</keyword>
<dbReference type="AlphaFoldDB" id="A0A3M0ABQ2"/>
<organism evidence="3 4">
    <name type="scientific">Umboniibacter marinipuniceus</name>
    <dbReference type="NCBI Taxonomy" id="569599"/>
    <lineage>
        <taxon>Bacteria</taxon>
        <taxon>Pseudomonadati</taxon>
        <taxon>Pseudomonadota</taxon>
        <taxon>Gammaproteobacteria</taxon>
        <taxon>Cellvibrionales</taxon>
        <taxon>Cellvibrionaceae</taxon>
        <taxon>Umboniibacter</taxon>
    </lineage>
</organism>
<feature type="transmembrane region" description="Helical" evidence="1">
    <location>
        <begin position="63"/>
        <end position="81"/>
    </location>
</feature>
<keyword evidence="4" id="KW-1185">Reference proteome</keyword>
<dbReference type="RefSeq" id="WP_121875669.1">
    <property type="nucleotide sequence ID" value="NZ_REFJ01000001.1"/>
</dbReference>
<evidence type="ECO:0000313" key="3">
    <source>
        <dbReference type="EMBL" id="RMA82330.1"/>
    </source>
</evidence>
<keyword evidence="1" id="KW-1133">Transmembrane helix</keyword>